<dbReference type="KEGG" id="kqi:F1D05_30495"/>
<evidence type="ECO:0000313" key="2">
    <source>
        <dbReference type="Proteomes" id="UP000515563"/>
    </source>
</evidence>
<reference evidence="2" key="1">
    <citation type="submission" date="2019-09" db="EMBL/GenBank/DDBJ databases">
        <title>Antimicrobial potential of Antarctic Bacteria.</title>
        <authorList>
            <person name="Benaud N."/>
            <person name="Edwards R.J."/>
            <person name="Ferrari B.C."/>
        </authorList>
    </citation>
    <scope>NUCLEOTIDE SEQUENCE [LARGE SCALE GENOMIC DNA]</scope>
    <source>
        <strain evidence="2">SPB151</strain>
    </source>
</reference>
<proteinExistence type="predicted"/>
<protein>
    <submittedName>
        <fullName evidence="1">Uncharacterized protein</fullName>
    </submittedName>
</protein>
<gene>
    <name evidence="1" type="ORF">F1D05_30495</name>
</gene>
<reference evidence="1 2" key="2">
    <citation type="journal article" date="2020" name="Microbiol. Resour. Announc.">
        <title>Antarctic desert soil bacteria exhibit high novel natural product potential, evaluated through long-read genome sequencing and comparative genomics.</title>
        <authorList>
            <person name="Benaud N."/>
            <person name="Edwards R.J."/>
            <person name="Amos T.G."/>
            <person name="D'Agostino P.M."/>
            <person name="Gutierrez-Chavez C."/>
            <person name="Montgomery K."/>
            <person name="Nicetic I."/>
            <person name="Ferrari B.C."/>
        </authorList>
    </citation>
    <scope>NUCLEOTIDE SEQUENCE [LARGE SCALE GENOMIC DNA]</scope>
    <source>
        <strain evidence="1 2">SPB151</strain>
    </source>
</reference>
<dbReference type="Proteomes" id="UP000515563">
    <property type="component" value="Chromosome"/>
</dbReference>
<organism evidence="1 2">
    <name type="scientific">Kribbella qitaiheensis</name>
    <dbReference type="NCBI Taxonomy" id="1544730"/>
    <lineage>
        <taxon>Bacteria</taxon>
        <taxon>Bacillati</taxon>
        <taxon>Actinomycetota</taxon>
        <taxon>Actinomycetes</taxon>
        <taxon>Propionibacteriales</taxon>
        <taxon>Kribbellaceae</taxon>
        <taxon>Kribbella</taxon>
    </lineage>
</organism>
<dbReference type="EMBL" id="CP043661">
    <property type="protein sequence ID" value="QNE21458.1"/>
    <property type="molecule type" value="Genomic_DNA"/>
</dbReference>
<name>A0A7G6X5E3_9ACTN</name>
<dbReference type="RefSeq" id="WP_185443863.1">
    <property type="nucleotide sequence ID" value="NZ_CP043661.1"/>
</dbReference>
<keyword evidence="2" id="KW-1185">Reference proteome</keyword>
<sequence length="126" mass="13376">MGVDRDAGDPLAGADVAKAVVAHLSLPAVRRQLDVYGQGLTTTADAAATYNEALGRLLRLQGGAEELVSQQSRKTLTSQWGMQHWPCSDTSGAQALTLQRRLPMRRLPQSVACSTTATESCTAPPE</sequence>
<evidence type="ECO:0000313" key="1">
    <source>
        <dbReference type="EMBL" id="QNE21458.1"/>
    </source>
</evidence>
<accession>A0A7G6X5E3</accession>
<dbReference type="AlphaFoldDB" id="A0A7G6X5E3"/>